<feature type="region of interest" description="Disordered" evidence="1">
    <location>
        <begin position="190"/>
        <end position="231"/>
    </location>
</feature>
<feature type="compositionally biased region" description="Acidic residues" evidence="1">
    <location>
        <begin position="190"/>
        <end position="213"/>
    </location>
</feature>
<dbReference type="RefSeq" id="XP_015969106.1">
    <property type="nucleotide sequence ID" value="XM_016113620.1"/>
</dbReference>
<proteinExistence type="predicted"/>
<evidence type="ECO:0000313" key="3">
    <source>
        <dbReference type="Proteomes" id="UP000515211"/>
    </source>
</evidence>
<evidence type="ECO:0000313" key="4">
    <source>
        <dbReference type="RefSeq" id="XP_015969106.1"/>
    </source>
</evidence>
<evidence type="ECO:0000259" key="2">
    <source>
        <dbReference type="Pfam" id="PF03108"/>
    </source>
</evidence>
<reference evidence="4" key="2">
    <citation type="submission" date="2025-08" db="UniProtKB">
        <authorList>
            <consortium name="RefSeq"/>
        </authorList>
    </citation>
    <scope>IDENTIFICATION</scope>
    <source>
        <tissue evidence="4">Whole plant</tissue>
    </source>
</reference>
<reference evidence="3" key="1">
    <citation type="journal article" date="2016" name="Nat. Genet.">
        <title>The genome sequences of Arachis duranensis and Arachis ipaensis, the diploid ancestors of cultivated peanut.</title>
        <authorList>
            <person name="Bertioli D.J."/>
            <person name="Cannon S.B."/>
            <person name="Froenicke L."/>
            <person name="Huang G."/>
            <person name="Farmer A.D."/>
            <person name="Cannon E.K."/>
            <person name="Liu X."/>
            <person name="Gao D."/>
            <person name="Clevenger J."/>
            <person name="Dash S."/>
            <person name="Ren L."/>
            <person name="Moretzsohn M.C."/>
            <person name="Shirasawa K."/>
            <person name="Huang W."/>
            <person name="Vidigal B."/>
            <person name="Abernathy B."/>
            <person name="Chu Y."/>
            <person name="Niederhuth C.E."/>
            <person name="Umale P."/>
            <person name="Araujo A.C."/>
            <person name="Kozik A."/>
            <person name="Kim K.D."/>
            <person name="Burow M.D."/>
            <person name="Varshney R.K."/>
            <person name="Wang X."/>
            <person name="Zhang X."/>
            <person name="Barkley N."/>
            <person name="Guimaraes P.M."/>
            <person name="Isobe S."/>
            <person name="Guo B."/>
            <person name="Liao B."/>
            <person name="Stalker H.T."/>
            <person name="Schmitz R.J."/>
            <person name="Scheffler B.E."/>
            <person name="Leal-Bertioli S.C."/>
            <person name="Xun X."/>
            <person name="Jackson S.A."/>
            <person name="Michelmore R."/>
            <person name="Ozias-Akins P."/>
        </authorList>
    </citation>
    <scope>NUCLEOTIDE SEQUENCE [LARGE SCALE GENOMIC DNA]</scope>
    <source>
        <strain evidence="3">cv. V14167</strain>
    </source>
</reference>
<dbReference type="AlphaFoldDB" id="A0A6P4DM89"/>
<dbReference type="KEGG" id="adu:107492582"/>
<sequence length="329" mass="35697">MICGLLGIKFTDKDPLSIFLKPSTNFAKFKDTILYKLGLLSIKRVEKLFYRIPISVLHDDVKCDSFVIGSDKDLQVLHYYRRQFPEVRTPKLLAKLVDVVSSSGGSNRNSQSSGHPACSSSMAVGASSVASVITLEAVLVAYPFFAFNLNYSDDAGVGETGPLGEVAFATPGFSTMAPVFGEVGVSDGVEDALYDDDDDDDVEPVTIADDNDDDTPRPTPAVGGGSSSSDTNQFFPHFSALDLDAMAPQGDPGVPIGFGDRKTQNTGVVYEFQVGQQFQNKEEVVLSVKTYSIRHGVEYKVLESNNCKYYGKCKEFGSGCAWLIRVSLR</sequence>
<name>A0A6P4DM89_ARADU</name>
<dbReference type="Proteomes" id="UP000515211">
    <property type="component" value="Chromosome 6"/>
</dbReference>
<keyword evidence="3" id="KW-1185">Reference proteome</keyword>
<evidence type="ECO:0000256" key="1">
    <source>
        <dbReference type="SAM" id="MobiDB-lite"/>
    </source>
</evidence>
<dbReference type="InterPro" id="IPR004332">
    <property type="entry name" value="Transposase_MuDR"/>
</dbReference>
<dbReference type="Pfam" id="PF03108">
    <property type="entry name" value="DBD_Tnp_Mut"/>
    <property type="match status" value="1"/>
</dbReference>
<dbReference type="GeneID" id="107492582"/>
<accession>A0A6P4DM89</accession>
<protein>
    <submittedName>
        <fullName evidence="4">Uncharacterized protein LOC107492582</fullName>
    </submittedName>
</protein>
<organism evidence="3 4">
    <name type="scientific">Arachis duranensis</name>
    <name type="common">Wild peanut</name>
    <dbReference type="NCBI Taxonomy" id="130453"/>
    <lineage>
        <taxon>Eukaryota</taxon>
        <taxon>Viridiplantae</taxon>
        <taxon>Streptophyta</taxon>
        <taxon>Embryophyta</taxon>
        <taxon>Tracheophyta</taxon>
        <taxon>Spermatophyta</taxon>
        <taxon>Magnoliopsida</taxon>
        <taxon>eudicotyledons</taxon>
        <taxon>Gunneridae</taxon>
        <taxon>Pentapetalae</taxon>
        <taxon>rosids</taxon>
        <taxon>fabids</taxon>
        <taxon>Fabales</taxon>
        <taxon>Fabaceae</taxon>
        <taxon>Papilionoideae</taxon>
        <taxon>50 kb inversion clade</taxon>
        <taxon>dalbergioids sensu lato</taxon>
        <taxon>Dalbergieae</taxon>
        <taxon>Pterocarpus clade</taxon>
        <taxon>Arachis</taxon>
    </lineage>
</organism>
<feature type="domain" description="Transposase MuDR plant" evidence="2">
    <location>
        <begin position="272"/>
        <end position="327"/>
    </location>
</feature>
<gene>
    <name evidence="4" type="primary">LOC107492582</name>
</gene>